<evidence type="ECO:0000313" key="1">
    <source>
        <dbReference type="EMBL" id="QPR71049.1"/>
    </source>
</evidence>
<gene>
    <name evidence="1" type="ORF">I6G80_14460</name>
</gene>
<dbReference type="Proteomes" id="UP000595038">
    <property type="component" value="Chromosome"/>
</dbReference>
<dbReference type="EMBL" id="CP065647">
    <property type="protein sequence ID" value="QPR71049.1"/>
    <property type="molecule type" value="Genomic_DNA"/>
</dbReference>
<organism evidence="1 2">
    <name type="scientific">Bacillus licheniformis</name>
    <dbReference type="NCBI Taxonomy" id="1402"/>
    <lineage>
        <taxon>Bacteria</taxon>
        <taxon>Bacillati</taxon>
        <taxon>Bacillota</taxon>
        <taxon>Bacilli</taxon>
        <taxon>Bacillales</taxon>
        <taxon>Bacillaceae</taxon>
        <taxon>Bacillus</taxon>
    </lineage>
</organism>
<accession>A0AB37GJ84</accession>
<proteinExistence type="predicted"/>
<reference evidence="1 2" key="1">
    <citation type="submission" date="2020-12" db="EMBL/GenBank/DDBJ databases">
        <title>FDA dAtabase for Regulatory Grade micrObial Sequences (FDA-ARGOS): Supporting development and validation of Infectious Disease Dx tests.</title>
        <authorList>
            <person name="Nelson B."/>
            <person name="Plummer A."/>
            <person name="Tallon L."/>
            <person name="Sadzewicz L."/>
            <person name="Zhao X."/>
            <person name="Boylan J."/>
            <person name="Ott S."/>
            <person name="Bowen H."/>
            <person name="Vavikolanu K."/>
            <person name="Mehta A."/>
            <person name="Aluvathingal J."/>
            <person name="Nadendla S."/>
            <person name="Myers T."/>
            <person name="Yan Y."/>
            <person name="Sichtig H."/>
        </authorList>
    </citation>
    <scope>NUCLEOTIDE SEQUENCE [LARGE SCALE GENOMIC DNA]</scope>
    <source>
        <strain evidence="1 2">FDAARGOS_923</strain>
    </source>
</reference>
<dbReference type="RefSeq" id="WP_197941959.1">
    <property type="nucleotide sequence ID" value="NZ_CP065647.1"/>
</dbReference>
<dbReference type="AlphaFoldDB" id="A0AB37GJ84"/>
<protein>
    <submittedName>
        <fullName evidence="1">Uncharacterized protein</fullName>
    </submittedName>
</protein>
<name>A0AB37GJ84_BACLI</name>
<evidence type="ECO:0000313" key="2">
    <source>
        <dbReference type="Proteomes" id="UP000595038"/>
    </source>
</evidence>
<sequence length="160" mass="18705">MTTQKLTLSHIKEDNKKYNEKQRIELNEQYHTYIYPNFDPTKVSKMIKSLVEDYVEIQTKKKIKTDLNAGDLAHLYMIIEFSDIADMPKSLTAKIKMLEEIVKSEHIKTIYEAFPKESLKKVEDAALEFTKFITNASNKNADKINEDILRKVEELTQEDS</sequence>